<accession>A0AAD9LJ04</accession>
<feature type="compositionally biased region" description="Polar residues" evidence="1">
    <location>
        <begin position="61"/>
        <end position="72"/>
    </location>
</feature>
<evidence type="ECO:0000259" key="2">
    <source>
        <dbReference type="PROSITE" id="PS51412"/>
    </source>
</evidence>
<reference evidence="3" key="1">
    <citation type="journal article" date="2014" name="Nucleic Acids Res.">
        <title>The evolutionary dynamics of variant antigen genes in Babesia reveal a history of genomic innovation underlying host-parasite interaction.</title>
        <authorList>
            <person name="Jackson A.P."/>
            <person name="Otto T.D."/>
            <person name="Darby A."/>
            <person name="Ramaprasad A."/>
            <person name="Xia D."/>
            <person name="Echaide I.E."/>
            <person name="Farber M."/>
            <person name="Gahlot S."/>
            <person name="Gamble J."/>
            <person name="Gupta D."/>
            <person name="Gupta Y."/>
            <person name="Jackson L."/>
            <person name="Malandrin L."/>
            <person name="Malas T.B."/>
            <person name="Moussa E."/>
            <person name="Nair M."/>
            <person name="Reid A.J."/>
            <person name="Sanders M."/>
            <person name="Sharma J."/>
            <person name="Tracey A."/>
            <person name="Quail M.A."/>
            <person name="Weir W."/>
            <person name="Wastling J.M."/>
            <person name="Hall N."/>
            <person name="Willadsen P."/>
            <person name="Lingelbach K."/>
            <person name="Shiels B."/>
            <person name="Tait A."/>
            <person name="Berriman M."/>
            <person name="Allred D.R."/>
            <person name="Pain A."/>
        </authorList>
    </citation>
    <scope>NUCLEOTIDE SEQUENCE</scope>
    <source>
        <strain evidence="3">1802A</strain>
    </source>
</reference>
<dbReference type="AlphaFoldDB" id="A0AAD9LJ04"/>
<evidence type="ECO:0000313" key="4">
    <source>
        <dbReference type="Proteomes" id="UP001195914"/>
    </source>
</evidence>
<dbReference type="InterPro" id="IPR020864">
    <property type="entry name" value="MACPF"/>
</dbReference>
<dbReference type="PROSITE" id="PS51412">
    <property type="entry name" value="MACPF_2"/>
    <property type="match status" value="1"/>
</dbReference>
<sequence length="513" mass="56537">MKTNNILLEDATPEDTEDKHEDNRLHLKTNDIDVFQNGILKLDSGSNDDTHSMLPHLDGYNTKTNSDGDSNDATMLEKEYIVKTSDYTGSNGDSPTNLDHVKEEKETKSVDKGAPIDGFEKDTDQKDEDSNRNTDDDIVEELMLDDDDSIEYDDEEESTGEDVDAFDSPLGLEYLGAGYDLIKGNPLGDTITLLDPGFRANIIQMRWRKDVENISNSLQYIQPKGVWIRSYISCHKGDSVSEVGSAESIKMTLAVDAVVSAELPGDAAKFAASASYNNIRKAGQQKDKNVYISKSYCFNYVAGIPISLEWDFTLAFEAAMKTLPETFQSETENLKCTPSDYRDNPGSKACIQLGVHKWIRLFSIFGTHVTTKVYLGGKLVTLMETNASQAESLARQGLDIQAALSAQVKDSNIDAAASGIYKSFNGDSSVAFDSKTSTFALGGNIYGNGHGLPFNEWAASVAKRSMPIRAEHTPISVFMDQPYKDAYKEAYLYYGKVLVGDAEQEEKAKKVGE</sequence>
<keyword evidence="4" id="KW-1185">Reference proteome</keyword>
<feature type="region of interest" description="Disordered" evidence="1">
    <location>
        <begin position="85"/>
        <end position="166"/>
    </location>
</feature>
<feature type="region of interest" description="Disordered" evidence="1">
    <location>
        <begin position="1"/>
        <end position="24"/>
    </location>
</feature>
<organism evidence="3 4">
    <name type="scientific">Babesia divergens</name>
    <dbReference type="NCBI Taxonomy" id="32595"/>
    <lineage>
        <taxon>Eukaryota</taxon>
        <taxon>Sar</taxon>
        <taxon>Alveolata</taxon>
        <taxon>Apicomplexa</taxon>
        <taxon>Aconoidasida</taxon>
        <taxon>Piroplasmida</taxon>
        <taxon>Babesiidae</taxon>
        <taxon>Babesia</taxon>
    </lineage>
</organism>
<feature type="compositionally biased region" description="Acidic residues" evidence="1">
    <location>
        <begin position="136"/>
        <end position="165"/>
    </location>
</feature>
<comment type="caution">
    <text evidence="3">The sequence shown here is derived from an EMBL/GenBank/DDBJ whole genome shotgun (WGS) entry which is preliminary data.</text>
</comment>
<feature type="compositionally biased region" description="Polar residues" evidence="1">
    <location>
        <begin position="85"/>
        <end position="97"/>
    </location>
</feature>
<protein>
    <submittedName>
        <fullName evidence="3">Mac/perforin domain containing protein</fullName>
    </submittedName>
</protein>
<dbReference type="Pfam" id="PF01823">
    <property type="entry name" value="MACPF"/>
    <property type="match status" value="1"/>
</dbReference>
<feature type="compositionally biased region" description="Basic and acidic residues" evidence="1">
    <location>
        <begin position="99"/>
        <end position="111"/>
    </location>
</feature>
<evidence type="ECO:0000256" key="1">
    <source>
        <dbReference type="SAM" id="MobiDB-lite"/>
    </source>
</evidence>
<feature type="domain" description="MACPF" evidence="2">
    <location>
        <begin position="158"/>
        <end position="509"/>
    </location>
</feature>
<evidence type="ECO:0000313" key="3">
    <source>
        <dbReference type="EMBL" id="KAK1937372.1"/>
    </source>
</evidence>
<proteinExistence type="predicted"/>
<feature type="compositionally biased region" description="Basic and acidic residues" evidence="1">
    <location>
        <begin position="118"/>
        <end position="135"/>
    </location>
</feature>
<name>A0AAD9LJ04_BABDI</name>
<dbReference type="EMBL" id="JAHBMH010000033">
    <property type="protein sequence ID" value="KAK1937372.1"/>
    <property type="molecule type" value="Genomic_DNA"/>
</dbReference>
<reference evidence="3" key="2">
    <citation type="submission" date="2021-05" db="EMBL/GenBank/DDBJ databases">
        <authorList>
            <person name="Pain A."/>
        </authorList>
    </citation>
    <scope>NUCLEOTIDE SEQUENCE</scope>
    <source>
        <strain evidence="3">1802A</strain>
    </source>
</reference>
<feature type="region of interest" description="Disordered" evidence="1">
    <location>
        <begin position="42"/>
        <end position="72"/>
    </location>
</feature>
<gene>
    <name evidence="3" type="ORF">X943_001397</name>
</gene>
<dbReference type="Proteomes" id="UP001195914">
    <property type="component" value="Unassembled WGS sequence"/>
</dbReference>